<dbReference type="Proteomes" id="UP000051957">
    <property type="component" value="Unassembled WGS sequence"/>
</dbReference>
<dbReference type="SUPFAM" id="SSF53335">
    <property type="entry name" value="S-adenosyl-L-methionine-dependent methyltransferases"/>
    <property type="match status" value="1"/>
</dbReference>
<dbReference type="GO" id="GO:1904047">
    <property type="term" value="F:S-adenosyl-L-methionine binding"/>
    <property type="evidence" value="ECO:0007669"/>
    <property type="project" value="TreeGrafter"/>
</dbReference>
<evidence type="ECO:0000256" key="7">
    <source>
        <dbReference type="PIRSR" id="PIRSR000398-1"/>
    </source>
</evidence>
<accession>A0A0R1YRD8</accession>
<dbReference type="PIRSF" id="PIRSF000398">
    <property type="entry name" value="M_m6A_EcoRV"/>
    <property type="match status" value="1"/>
</dbReference>
<dbReference type="PRINTS" id="PR00505">
    <property type="entry name" value="D12N6MTFRASE"/>
</dbReference>
<evidence type="ECO:0000256" key="8">
    <source>
        <dbReference type="RuleBase" id="RU361257"/>
    </source>
</evidence>
<evidence type="ECO:0000256" key="4">
    <source>
        <dbReference type="ARBA" id="ARBA00022679"/>
    </source>
</evidence>
<evidence type="ECO:0000256" key="2">
    <source>
        <dbReference type="ARBA" id="ARBA00011900"/>
    </source>
</evidence>
<dbReference type="GeneID" id="69802707"/>
<feature type="binding site" evidence="7">
    <location>
        <position position="78"/>
    </location>
    <ligand>
        <name>S-adenosyl-L-methionine</name>
        <dbReference type="ChEBI" id="CHEBI:59789"/>
    </ligand>
</feature>
<comment type="similarity">
    <text evidence="1 8">Belongs to the N(4)/N(6)-methyltransferase family.</text>
</comment>
<protein>
    <recommendedName>
        <fullName evidence="2 8">Site-specific DNA-methyltransferase (adenine-specific)</fullName>
        <ecNumber evidence="2 8">2.1.1.72</ecNumber>
    </recommendedName>
</protein>
<dbReference type="InterPro" id="IPR012327">
    <property type="entry name" value="MeTrfase_D12"/>
</dbReference>
<keyword evidence="5 8" id="KW-0949">S-adenosyl-L-methionine</keyword>
<dbReference type="PROSITE" id="PS00092">
    <property type="entry name" value="N6_MTASE"/>
    <property type="match status" value="1"/>
</dbReference>
<proteinExistence type="inferred from homology"/>
<dbReference type="GO" id="GO:0043565">
    <property type="term" value="F:sequence-specific DNA binding"/>
    <property type="evidence" value="ECO:0007669"/>
    <property type="project" value="TreeGrafter"/>
</dbReference>
<organism evidence="9 10">
    <name type="scientific">Lentilactobacillus parabuchneri DSM 5707 = NBRC 107865</name>
    <dbReference type="NCBI Taxonomy" id="1423784"/>
    <lineage>
        <taxon>Bacteria</taxon>
        <taxon>Bacillati</taxon>
        <taxon>Bacillota</taxon>
        <taxon>Bacilli</taxon>
        <taxon>Lactobacillales</taxon>
        <taxon>Lactobacillaceae</taxon>
        <taxon>Lentilactobacillus</taxon>
    </lineage>
</organism>
<dbReference type="InterPro" id="IPR012263">
    <property type="entry name" value="M_m6A_EcoRV"/>
</dbReference>
<dbReference type="GO" id="GO:0006298">
    <property type="term" value="P:mismatch repair"/>
    <property type="evidence" value="ECO:0007669"/>
    <property type="project" value="TreeGrafter"/>
</dbReference>
<name>A0A0R1YRD8_9LACO</name>
<dbReference type="EMBL" id="AZGK01000025">
    <property type="protein sequence ID" value="KRM44650.1"/>
    <property type="molecule type" value="Genomic_DNA"/>
</dbReference>
<comment type="caution">
    <text evidence="9">The sequence shown here is derived from an EMBL/GenBank/DDBJ whole genome shotgun (WGS) entry which is preliminary data.</text>
</comment>
<reference evidence="9 10" key="1">
    <citation type="journal article" date="2015" name="Genome Announc.">
        <title>Expanding the biotechnology potential of lactobacilli through comparative genomics of 213 strains and associated genera.</title>
        <authorList>
            <person name="Sun Z."/>
            <person name="Harris H.M."/>
            <person name="McCann A."/>
            <person name="Guo C."/>
            <person name="Argimon S."/>
            <person name="Zhang W."/>
            <person name="Yang X."/>
            <person name="Jeffery I.B."/>
            <person name="Cooney J.C."/>
            <person name="Kagawa T.F."/>
            <person name="Liu W."/>
            <person name="Song Y."/>
            <person name="Salvetti E."/>
            <person name="Wrobel A."/>
            <person name="Rasinkangas P."/>
            <person name="Parkhill J."/>
            <person name="Rea M.C."/>
            <person name="O'Sullivan O."/>
            <person name="Ritari J."/>
            <person name="Douillard F.P."/>
            <person name="Paul Ross R."/>
            <person name="Yang R."/>
            <person name="Briner A.E."/>
            <person name="Felis G.E."/>
            <person name="de Vos W.M."/>
            <person name="Barrangou R."/>
            <person name="Klaenhammer T.R."/>
            <person name="Caufield P.W."/>
            <person name="Cui Y."/>
            <person name="Zhang H."/>
            <person name="O'Toole P.W."/>
        </authorList>
    </citation>
    <scope>NUCLEOTIDE SEQUENCE [LARGE SCALE GENOMIC DNA]</scope>
    <source>
        <strain evidence="9 10">DSM 5707</strain>
    </source>
</reference>
<keyword evidence="4 8" id="KW-0808">Transferase</keyword>
<dbReference type="GO" id="GO:0009307">
    <property type="term" value="P:DNA restriction-modification system"/>
    <property type="evidence" value="ECO:0007669"/>
    <property type="project" value="InterPro"/>
</dbReference>
<dbReference type="RefSeq" id="WP_099046965.1">
    <property type="nucleotide sequence ID" value="NZ_AZGK01000025.1"/>
</dbReference>
<dbReference type="AlphaFoldDB" id="A0A0R1YRD8"/>
<dbReference type="PANTHER" id="PTHR30481">
    <property type="entry name" value="DNA ADENINE METHYLASE"/>
    <property type="match status" value="1"/>
</dbReference>
<feature type="binding site" evidence="7">
    <location>
        <position position="74"/>
    </location>
    <ligand>
        <name>S-adenosyl-L-methionine</name>
        <dbReference type="ChEBI" id="CHEBI:59789"/>
    </ligand>
</feature>
<gene>
    <name evidence="9" type="ORF">FC51_GL001347</name>
</gene>
<keyword evidence="3 8" id="KW-0489">Methyltransferase</keyword>
<dbReference type="GO" id="GO:0009007">
    <property type="term" value="F:site-specific DNA-methyltransferase (adenine-specific) activity"/>
    <property type="evidence" value="ECO:0007669"/>
    <property type="project" value="UniProtKB-UniRule"/>
</dbReference>
<dbReference type="PATRIC" id="fig|1423784.4.peg.1371"/>
<dbReference type="Pfam" id="PF02086">
    <property type="entry name" value="MethyltransfD12"/>
    <property type="match status" value="1"/>
</dbReference>
<dbReference type="GO" id="GO:0032259">
    <property type="term" value="P:methylation"/>
    <property type="evidence" value="ECO:0007669"/>
    <property type="project" value="UniProtKB-KW"/>
</dbReference>
<sequence>MAALKEITKLNGLTLKQLASGSEIPYTTLSSTAQKPIDAWSPQIKTAVAKTLKMTVLDFEKAMNGRALSPFIKWVGGKRQLLPSLVSYLPESYNHYYEPFVGGGALFLRLAPKVASINDFNEELTNTWQVVKNNLDGLKQTLQVHQANDSKEYYLNIRSADRDERLVKMTNTQRAARFIYLNKAGYNGLWRVNSHGQNNVPYGSHKNLNLLSESLDTVSQYLNDNSITITTGDYQSAVQNAVQNDLVYFDPPYVPVNLTSSFTTYTKTGFGEVQQRQLRDLALTLAKRGVKVMLSNSDTELVHQLYADPVFKLHQVQAKRFVNSNAKKRGNVGELIITTY</sequence>
<dbReference type="Gene3D" id="3.40.50.150">
    <property type="entry name" value="Vaccinia Virus protein VP39"/>
    <property type="match status" value="1"/>
</dbReference>
<dbReference type="EC" id="2.1.1.72" evidence="2 8"/>
<evidence type="ECO:0000256" key="3">
    <source>
        <dbReference type="ARBA" id="ARBA00022603"/>
    </source>
</evidence>
<feature type="binding site" evidence="7">
    <location>
        <position position="119"/>
    </location>
    <ligand>
        <name>S-adenosyl-L-methionine</name>
        <dbReference type="ChEBI" id="CHEBI:59789"/>
    </ligand>
</feature>
<evidence type="ECO:0000313" key="9">
    <source>
        <dbReference type="EMBL" id="KRM44650.1"/>
    </source>
</evidence>
<dbReference type="InterPro" id="IPR002052">
    <property type="entry name" value="DNA_methylase_N6_adenine_CS"/>
</dbReference>
<dbReference type="Gene3D" id="1.10.1020.10">
    <property type="entry name" value="Adenine-specific Methyltransferase, Domain 2"/>
    <property type="match status" value="1"/>
</dbReference>
<evidence type="ECO:0000256" key="6">
    <source>
        <dbReference type="ARBA" id="ARBA00047942"/>
    </source>
</evidence>
<evidence type="ECO:0000313" key="10">
    <source>
        <dbReference type="Proteomes" id="UP000051957"/>
    </source>
</evidence>
<dbReference type="NCBIfam" id="TIGR00571">
    <property type="entry name" value="dam"/>
    <property type="match status" value="1"/>
</dbReference>
<evidence type="ECO:0000256" key="5">
    <source>
        <dbReference type="ARBA" id="ARBA00022691"/>
    </source>
</evidence>
<dbReference type="PANTHER" id="PTHR30481:SF3">
    <property type="entry name" value="DNA ADENINE METHYLASE"/>
    <property type="match status" value="1"/>
</dbReference>
<comment type="catalytic activity">
    <reaction evidence="6 8">
        <text>a 2'-deoxyadenosine in DNA + S-adenosyl-L-methionine = an N(6)-methyl-2'-deoxyadenosine in DNA + S-adenosyl-L-homocysteine + H(+)</text>
        <dbReference type="Rhea" id="RHEA:15197"/>
        <dbReference type="Rhea" id="RHEA-COMP:12418"/>
        <dbReference type="Rhea" id="RHEA-COMP:12419"/>
        <dbReference type="ChEBI" id="CHEBI:15378"/>
        <dbReference type="ChEBI" id="CHEBI:57856"/>
        <dbReference type="ChEBI" id="CHEBI:59789"/>
        <dbReference type="ChEBI" id="CHEBI:90615"/>
        <dbReference type="ChEBI" id="CHEBI:90616"/>
        <dbReference type="EC" id="2.1.1.72"/>
    </reaction>
</comment>
<dbReference type="InterPro" id="IPR023095">
    <property type="entry name" value="Ade_MeTrfase_dom_2"/>
</dbReference>
<evidence type="ECO:0000256" key="1">
    <source>
        <dbReference type="ARBA" id="ARBA00006594"/>
    </source>
</evidence>
<dbReference type="InterPro" id="IPR029063">
    <property type="entry name" value="SAM-dependent_MTases_sf"/>
</dbReference>
<feature type="binding site" evidence="7">
    <location>
        <position position="250"/>
    </location>
    <ligand>
        <name>S-adenosyl-L-methionine</name>
        <dbReference type="ChEBI" id="CHEBI:59789"/>
    </ligand>
</feature>